<proteinExistence type="predicted"/>
<dbReference type="EMBL" id="MU863639">
    <property type="protein sequence ID" value="KAK4100638.1"/>
    <property type="molecule type" value="Genomic_DNA"/>
</dbReference>
<keyword evidence="3" id="KW-1185">Reference proteome</keyword>
<feature type="compositionally biased region" description="Basic and acidic residues" evidence="1">
    <location>
        <begin position="1"/>
        <end position="20"/>
    </location>
</feature>
<evidence type="ECO:0000313" key="3">
    <source>
        <dbReference type="Proteomes" id="UP001305647"/>
    </source>
</evidence>
<reference evidence="2" key="1">
    <citation type="journal article" date="2023" name="Mol. Phylogenet. Evol.">
        <title>Genome-scale phylogeny and comparative genomics of the fungal order Sordariales.</title>
        <authorList>
            <person name="Hensen N."/>
            <person name="Bonometti L."/>
            <person name="Westerberg I."/>
            <person name="Brannstrom I.O."/>
            <person name="Guillou S."/>
            <person name="Cros-Aarteil S."/>
            <person name="Calhoun S."/>
            <person name="Haridas S."/>
            <person name="Kuo A."/>
            <person name="Mondo S."/>
            <person name="Pangilinan J."/>
            <person name="Riley R."/>
            <person name="LaButti K."/>
            <person name="Andreopoulos B."/>
            <person name="Lipzen A."/>
            <person name="Chen C."/>
            <person name="Yan M."/>
            <person name="Daum C."/>
            <person name="Ng V."/>
            <person name="Clum A."/>
            <person name="Steindorff A."/>
            <person name="Ohm R.A."/>
            <person name="Martin F."/>
            <person name="Silar P."/>
            <person name="Natvig D.O."/>
            <person name="Lalanne C."/>
            <person name="Gautier V."/>
            <person name="Ament-Velasquez S.L."/>
            <person name="Kruys A."/>
            <person name="Hutchinson M.I."/>
            <person name="Powell A.J."/>
            <person name="Barry K."/>
            <person name="Miller A.N."/>
            <person name="Grigoriev I.V."/>
            <person name="Debuchy R."/>
            <person name="Gladieux P."/>
            <person name="Hiltunen Thoren M."/>
            <person name="Johannesson H."/>
        </authorList>
    </citation>
    <scope>NUCLEOTIDE SEQUENCE</scope>
    <source>
        <strain evidence="2">CBS 757.83</strain>
    </source>
</reference>
<evidence type="ECO:0000256" key="1">
    <source>
        <dbReference type="SAM" id="MobiDB-lite"/>
    </source>
</evidence>
<sequence>MSPHDNQKQDSELRIKEEAKSQSQRSVTSFASSAAMDPAAARAVILSREEWEEILVSQYYISEVAFTADDADLTIVVTGGHAVPPFTEWELDSRTAMVVRSKDIDRDLPGWRKSIAQLYPPREAGHLPIAELSYGTPLAIRYLIAAAHHSQEADIPGEDCPGGYVLVYGRRSTRIVGDVARLSHQWLEKSVPLKVFKPEEKSDKAHDLLGLLRISYEFRLEAPFKKVLQSKLTRSDSFHLAYVNVNIFRDPSKLPPGINDRIYRCREAYIISLLASIKTYFEDLRKVVKGQRLTNVCIYGSSAAKCAAEQLEFLEAWLEDDETIDINGRIGLWVSHHRSPIYFFTSSPRFDSLKTHVTARQGCGLARLVDEIKRDGKVRLMLWLLNKGDETSLVEEEHLQYLREQKKKIPWPA</sequence>
<gene>
    <name evidence="2" type="ORF">N658DRAFT_535338</name>
</gene>
<organism evidence="2 3">
    <name type="scientific">Parathielavia hyrcaniae</name>
    <dbReference type="NCBI Taxonomy" id="113614"/>
    <lineage>
        <taxon>Eukaryota</taxon>
        <taxon>Fungi</taxon>
        <taxon>Dikarya</taxon>
        <taxon>Ascomycota</taxon>
        <taxon>Pezizomycotina</taxon>
        <taxon>Sordariomycetes</taxon>
        <taxon>Sordariomycetidae</taxon>
        <taxon>Sordariales</taxon>
        <taxon>Chaetomiaceae</taxon>
        <taxon>Parathielavia</taxon>
    </lineage>
</organism>
<dbReference type="AlphaFoldDB" id="A0AAN6PZC8"/>
<protein>
    <submittedName>
        <fullName evidence="2">Uncharacterized protein</fullName>
    </submittedName>
</protein>
<dbReference type="Proteomes" id="UP001305647">
    <property type="component" value="Unassembled WGS sequence"/>
</dbReference>
<evidence type="ECO:0000313" key="2">
    <source>
        <dbReference type="EMBL" id="KAK4100638.1"/>
    </source>
</evidence>
<feature type="region of interest" description="Disordered" evidence="1">
    <location>
        <begin position="1"/>
        <end position="32"/>
    </location>
</feature>
<reference evidence="2" key="2">
    <citation type="submission" date="2023-05" db="EMBL/GenBank/DDBJ databases">
        <authorList>
            <consortium name="Lawrence Berkeley National Laboratory"/>
            <person name="Steindorff A."/>
            <person name="Hensen N."/>
            <person name="Bonometti L."/>
            <person name="Westerberg I."/>
            <person name="Brannstrom I.O."/>
            <person name="Guillou S."/>
            <person name="Cros-Aarteil S."/>
            <person name="Calhoun S."/>
            <person name="Haridas S."/>
            <person name="Kuo A."/>
            <person name="Mondo S."/>
            <person name="Pangilinan J."/>
            <person name="Riley R."/>
            <person name="Labutti K."/>
            <person name="Andreopoulos B."/>
            <person name="Lipzen A."/>
            <person name="Chen C."/>
            <person name="Yanf M."/>
            <person name="Daum C."/>
            <person name="Ng V."/>
            <person name="Clum A."/>
            <person name="Ohm R."/>
            <person name="Martin F."/>
            <person name="Silar P."/>
            <person name="Natvig D."/>
            <person name="Lalanne C."/>
            <person name="Gautier V."/>
            <person name="Ament-Velasquez S.L."/>
            <person name="Kruys A."/>
            <person name="Hutchinson M.I."/>
            <person name="Powell A.J."/>
            <person name="Barry K."/>
            <person name="Miller A.N."/>
            <person name="Grigoriev I.V."/>
            <person name="Debuchy R."/>
            <person name="Gladieux P."/>
            <person name="Thoren M.H."/>
            <person name="Johannesson H."/>
        </authorList>
    </citation>
    <scope>NUCLEOTIDE SEQUENCE</scope>
    <source>
        <strain evidence="2">CBS 757.83</strain>
    </source>
</reference>
<name>A0AAN6PZC8_9PEZI</name>
<comment type="caution">
    <text evidence="2">The sequence shown here is derived from an EMBL/GenBank/DDBJ whole genome shotgun (WGS) entry which is preliminary data.</text>
</comment>
<accession>A0AAN6PZC8</accession>